<name>A0AAN0REM8_9PROT</name>
<organism evidence="1 2">
    <name type="scientific">Granulibacter bethesdensis</name>
    <dbReference type="NCBI Taxonomy" id="364410"/>
    <lineage>
        <taxon>Bacteria</taxon>
        <taxon>Pseudomonadati</taxon>
        <taxon>Pseudomonadota</taxon>
        <taxon>Alphaproteobacteria</taxon>
        <taxon>Acetobacterales</taxon>
        <taxon>Acetobacteraceae</taxon>
        <taxon>Granulibacter</taxon>
    </lineage>
</organism>
<protein>
    <submittedName>
        <fullName evidence="1">Uncharacterized protein</fullName>
    </submittedName>
</protein>
<dbReference type="InterPro" id="IPR035439">
    <property type="entry name" value="UPF0145_dom_sf"/>
</dbReference>
<sequence length="111" mass="12463">MKNARVFLLAIFVTFLGCSDIPAEKIDKIYLTQDDITDRPYKILGDINVTAKKLTIFSRNPTREDVDRKLKEKAVGLGADAVIYVRYGTPGIGLWSWDQLDGAGRAVRFNN</sequence>
<dbReference type="EMBL" id="CP003181">
    <property type="protein sequence ID" value="AHJ63487.1"/>
    <property type="molecule type" value="Genomic_DNA"/>
</dbReference>
<dbReference type="KEGG" id="gbc:GbCGDNIH3_7004"/>
<evidence type="ECO:0000313" key="1">
    <source>
        <dbReference type="EMBL" id="AHJ63487.1"/>
    </source>
</evidence>
<reference evidence="2" key="1">
    <citation type="submission" date="2012-06" db="EMBL/GenBank/DDBJ databases">
        <title>Genome analysis of multiple Granulibacter bethesdensis isolates demonstrates substantial genome diversity.</title>
        <authorList>
            <person name="Greenberg D.E."/>
            <person name="Porcella S.F."/>
            <person name="Zarember K."/>
            <person name="Zelazny A.M."/>
            <person name="Bruno D."/>
            <person name="Martens C."/>
            <person name="Barbian K.D."/>
            <person name="Jaske E."/>
            <person name="Holland S.M."/>
        </authorList>
    </citation>
    <scope>NUCLEOTIDE SEQUENCE [LARGE SCALE GENOMIC DNA]</scope>
    <source>
        <strain evidence="2">CGDNIH3</strain>
    </source>
</reference>
<evidence type="ECO:0000313" key="2">
    <source>
        <dbReference type="Proteomes" id="UP000019438"/>
    </source>
</evidence>
<dbReference type="Proteomes" id="UP000019438">
    <property type="component" value="Chromosome"/>
</dbReference>
<gene>
    <name evidence="1" type="ORF">GbCGDNIH3_7004</name>
</gene>
<dbReference type="AlphaFoldDB" id="A0AAN0REM8"/>
<accession>A0AAN0REM8</accession>
<dbReference type="RefSeq" id="WP_025287007.1">
    <property type="nucleotide sequence ID" value="NZ_CP003181.2"/>
</dbReference>
<dbReference type="SUPFAM" id="SSF117782">
    <property type="entry name" value="YbjQ-like"/>
    <property type="match status" value="1"/>
</dbReference>
<proteinExistence type="predicted"/>
<dbReference type="Gene3D" id="3.30.110.70">
    <property type="entry name" value="Hypothetical protein apc22750. Chain B"/>
    <property type="match status" value="1"/>
</dbReference>
<dbReference type="PROSITE" id="PS51257">
    <property type="entry name" value="PROKAR_LIPOPROTEIN"/>
    <property type="match status" value="1"/>
</dbReference>